<evidence type="ECO:0000256" key="4">
    <source>
        <dbReference type="ARBA" id="ARBA00022723"/>
    </source>
</evidence>
<evidence type="ECO:0000256" key="6">
    <source>
        <dbReference type="ARBA" id="ARBA00022964"/>
    </source>
</evidence>
<dbReference type="AlphaFoldDB" id="A0A382MUP0"/>
<keyword evidence="4" id="KW-0479">Metal-binding</keyword>
<reference evidence="10" key="1">
    <citation type="submission" date="2018-05" db="EMBL/GenBank/DDBJ databases">
        <authorList>
            <person name="Lanie J.A."/>
            <person name="Ng W.-L."/>
            <person name="Kazmierczak K.M."/>
            <person name="Andrzejewski T.M."/>
            <person name="Davidsen T.M."/>
            <person name="Wayne K.J."/>
            <person name="Tettelin H."/>
            <person name="Glass J.I."/>
            <person name="Rusch D."/>
            <person name="Podicherti R."/>
            <person name="Tsui H.-C.T."/>
            <person name="Winkler M.E."/>
        </authorList>
    </citation>
    <scope>NUCLEOTIDE SEQUENCE</scope>
</reference>
<comment type="cofactor">
    <cofactor evidence="2">
        <name>Fe cation</name>
        <dbReference type="ChEBI" id="CHEBI:24875"/>
    </cofactor>
</comment>
<name>A0A382MUP0_9ZZZZ</name>
<organism evidence="10">
    <name type="scientific">marine metagenome</name>
    <dbReference type="NCBI Taxonomy" id="408172"/>
    <lineage>
        <taxon>unclassified sequences</taxon>
        <taxon>metagenomes</taxon>
        <taxon>ecological metagenomes</taxon>
    </lineage>
</organism>
<dbReference type="EMBL" id="UINC01095178">
    <property type="protein sequence ID" value="SVC51051.1"/>
    <property type="molecule type" value="Genomic_DNA"/>
</dbReference>
<evidence type="ECO:0000256" key="5">
    <source>
        <dbReference type="ARBA" id="ARBA00022737"/>
    </source>
</evidence>
<comment type="cofactor">
    <cofactor evidence="1">
        <name>L-ascorbate</name>
        <dbReference type="ChEBI" id="CHEBI:38290"/>
    </cofactor>
</comment>
<dbReference type="InterPro" id="IPR044862">
    <property type="entry name" value="Pro_4_hyd_alph_FE2OG_OXY"/>
</dbReference>
<evidence type="ECO:0000256" key="7">
    <source>
        <dbReference type="ARBA" id="ARBA00023002"/>
    </source>
</evidence>
<dbReference type="GO" id="GO:0031418">
    <property type="term" value="F:L-ascorbic acid binding"/>
    <property type="evidence" value="ECO:0007669"/>
    <property type="project" value="InterPro"/>
</dbReference>
<evidence type="ECO:0000313" key="10">
    <source>
        <dbReference type="EMBL" id="SVC51051.1"/>
    </source>
</evidence>
<evidence type="ECO:0000256" key="1">
    <source>
        <dbReference type="ARBA" id="ARBA00001961"/>
    </source>
</evidence>
<evidence type="ECO:0000256" key="8">
    <source>
        <dbReference type="ARBA" id="ARBA00023004"/>
    </source>
</evidence>
<accession>A0A382MUP0</accession>
<keyword evidence="7" id="KW-0560">Oxidoreductase</keyword>
<dbReference type="SMART" id="SM00702">
    <property type="entry name" value="P4Hc"/>
    <property type="match status" value="1"/>
</dbReference>
<dbReference type="Pfam" id="PF13640">
    <property type="entry name" value="2OG-FeII_Oxy_3"/>
    <property type="match status" value="1"/>
</dbReference>
<dbReference type="InterPro" id="IPR005123">
    <property type="entry name" value="Oxoglu/Fe-dep_dioxygenase_dom"/>
</dbReference>
<dbReference type="Gene3D" id="2.60.120.620">
    <property type="entry name" value="q2cbj1_9rhob like domain"/>
    <property type="match status" value="1"/>
</dbReference>
<dbReference type="EC" id="1.14.11.7" evidence="3"/>
<dbReference type="PROSITE" id="PS51471">
    <property type="entry name" value="FE2OG_OXY"/>
    <property type="match status" value="1"/>
</dbReference>
<keyword evidence="5" id="KW-0677">Repeat</keyword>
<keyword evidence="8" id="KW-0408">Iron</keyword>
<feature type="domain" description="Fe2OG dioxygenase" evidence="9">
    <location>
        <begin position="80"/>
        <end position="178"/>
    </location>
</feature>
<dbReference type="GO" id="GO:0032963">
    <property type="term" value="P:collagen metabolic process"/>
    <property type="evidence" value="ECO:0007669"/>
    <property type="project" value="InterPro"/>
</dbReference>
<dbReference type="InterPro" id="IPR006620">
    <property type="entry name" value="Pro_4_hyd_alph"/>
</dbReference>
<evidence type="ECO:0000256" key="3">
    <source>
        <dbReference type="ARBA" id="ARBA00012262"/>
    </source>
</evidence>
<dbReference type="InterPro" id="IPR039575">
    <property type="entry name" value="P3H"/>
</dbReference>
<sequence length="193" mass="22719">MLKEIKVYKNFLSSEEIGELLTFARDTSKDWGKTDNEFWDGRFIHSQDLKNEKLENLLVSKREEIKNFIKEDYGIEETLYSDLLQIVRWTSGYELKPHADAENPNQDPHPFPYREVACITYLNNDFSGGEIYFPNKENYCPPIEPGMLVFFPGTLEFLHGVKEVTEGTRYTIASFFTRDKSKADFYDRERKEN</sequence>
<evidence type="ECO:0000259" key="9">
    <source>
        <dbReference type="PROSITE" id="PS51471"/>
    </source>
</evidence>
<protein>
    <recommendedName>
        <fullName evidence="3">procollagen-proline 3-dioxygenase</fullName>
        <ecNumber evidence="3">1.14.11.7</ecNumber>
    </recommendedName>
</protein>
<proteinExistence type="predicted"/>
<dbReference type="PANTHER" id="PTHR14049">
    <property type="entry name" value="LEPRECAN 1"/>
    <property type="match status" value="1"/>
</dbReference>
<dbReference type="GO" id="GO:0005506">
    <property type="term" value="F:iron ion binding"/>
    <property type="evidence" value="ECO:0007669"/>
    <property type="project" value="InterPro"/>
</dbReference>
<evidence type="ECO:0000256" key="2">
    <source>
        <dbReference type="ARBA" id="ARBA00001962"/>
    </source>
</evidence>
<dbReference type="PANTHER" id="PTHR14049:SF9">
    <property type="entry name" value="PROCOLLAGEN-PROLINE 3-DIOXYGENASE"/>
    <property type="match status" value="1"/>
</dbReference>
<dbReference type="GO" id="GO:0019797">
    <property type="term" value="F:procollagen-proline 3-dioxygenase activity"/>
    <property type="evidence" value="ECO:0007669"/>
    <property type="project" value="UniProtKB-EC"/>
</dbReference>
<gene>
    <name evidence="10" type="ORF">METZ01_LOCUS303905</name>
</gene>
<keyword evidence="6" id="KW-0223">Dioxygenase</keyword>